<dbReference type="PANTHER" id="PTHR24043:SF8">
    <property type="entry name" value="EGF-LIKE DOMAIN-CONTAINING PROTEIN"/>
    <property type="match status" value="1"/>
</dbReference>
<name>A0A8B8BQR7_CRAVI</name>
<keyword evidence="2" id="KW-1185">Reference proteome</keyword>
<organism evidence="2 3">
    <name type="scientific">Crassostrea virginica</name>
    <name type="common">Eastern oyster</name>
    <dbReference type="NCBI Taxonomy" id="6565"/>
    <lineage>
        <taxon>Eukaryota</taxon>
        <taxon>Metazoa</taxon>
        <taxon>Spiralia</taxon>
        <taxon>Lophotrochozoa</taxon>
        <taxon>Mollusca</taxon>
        <taxon>Bivalvia</taxon>
        <taxon>Autobranchia</taxon>
        <taxon>Pteriomorphia</taxon>
        <taxon>Ostreida</taxon>
        <taxon>Ostreoidea</taxon>
        <taxon>Ostreidae</taxon>
        <taxon>Crassostrea</taxon>
    </lineage>
</organism>
<reference evidence="3" key="1">
    <citation type="submission" date="2025-08" db="UniProtKB">
        <authorList>
            <consortium name="RefSeq"/>
        </authorList>
    </citation>
    <scope>IDENTIFICATION</scope>
    <source>
        <tissue evidence="3">Whole sample</tissue>
    </source>
</reference>
<dbReference type="Proteomes" id="UP000694844">
    <property type="component" value="Chromosome 9"/>
</dbReference>
<evidence type="ECO:0000256" key="1">
    <source>
        <dbReference type="ARBA" id="ARBA00022536"/>
    </source>
</evidence>
<dbReference type="GO" id="GO:0005044">
    <property type="term" value="F:scavenger receptor activity"/>
    <property type="evidence" value="ECO:0007669"/>
    <property type="project" value="InterPro"/>
</dbReference>
<evidence type="ECO:0000313" key="2">
    <source>
        <dbReference type="Proteomes" id="UP000694844"/>
    </source>
</evidence>
<evidence type="ECO:0000313" key="3">
    <source>
        <dbReference type="RefSeq" id="XP_022305687.1"/>
    </source>
</evidence>
<dbReference type="InterPro" id="IPR042635">
    <property type="entry name" value="MEGF10/SREC1/2-like"/>
</dbReference>
<accession>A0A8B8BQR7</accession>
<dbReference type="Gene3D" id="2.60.120.260">
    <property type="entry name" value="Galactose-binding domain-like"/>
    <property type="match status" value="1"/>
</dbReference>
<dbReference type="GeneID" id="111112472"/>
<proteinExistence type="predicted"/>
<dbReference type="OrthoDB" id="6150416at2759"/>
<sequence>MAGFFLYISNTTSKEDGHLCFHEIQRVNGTPSEDQRIHCSVHGRYVIYYNERLPNVTYPSYYSEYAYYELCELEVYGNYVTCPTNCQERSCDFHTGRCRSCVPGYEGPFCNKVCGDKTYGQHCLESCGNCSNGESCHHVTGICLHGCNEGARDLNCKIECNPGFYGKNCVNNCSENCSMTRRCNRFTGKCNGGCKAGWTGPTCHQSNDIDTFNYDYLN</sequence>
<dbReference type="AlphaFoldDB" id="A0A8B8BQR7"/>
<dbReference type="Gene3D" id="2.170.300.10">
    <property type="entry name" value="Tie2 ligand-binding domain superfamily"/>
    <property type="match status" value="1"/>
</dbReference>
<dbReference type="PANTHER" id="PTHR24043">
    <property type="entry name" value="SCAVENGER RECEPTOR CLASS F"/>
    <property type="match status" value="1"/>
</dbReference>
<dbReference type="RefSeq" id="XP_022305687.1">
    <property type="nucleotide sequence ID" value="XM_022449979.1"/>
</dbReference>
<dbReference type="KEGG" id="cvn:111112472"/>
<gene>
    <name evidence="3" type="primary">LOC111112472</name>
</gene>
<protein>
    <submittedName>
        <fullName evidence="3">Multiple epidermal growth factor-like domains protein 11</fullName>
    </submittedName>
</protein>
<keyword evidence="1" id="KW-0245">EGF-like domain</keyword>